<keyword evidence="3" id="KW-1185">Reference proteome</keyword>
<evidence type="ECO:0000313" key="2">
    <source>
        <dbReference type="EMBL" id="GGW88438.1"/>
    </source>
</evidence>
<dbReference type="Proteomes" id="UP000608345">
    <property type="component" value="Unassembled WGS sequence"/>
</dbReference>
<proteinExistence type="predicted"/>
<comment type="caution">
    <text evidence="2">The sequence shown here is derived from an EMBL/GenBank/DDBJ whole genome shotgun (WGS) entry which is preliminary data.</text>
</comment>
<keyword evidence="1" id="KW-0732">Signal</keyword>
<organism evidence="2 3">
    <name type="scientific">Advenella faeciporci</name>
    <dbReference type="NCBI Taxonomy" id="797535"/>
    <lineage>
        <taxon>Bacteria</taxon>
        <taxon>Pseudomonadati</taxon>
        <taxon>Pseudomonadota</taxon>
        <taxon>Betaproteobacteria</taxon>
        <taxon>Burkholderiales</taxon>
        <taxon>Alcaligenaceae</taxon>
    </lineage>
</organism>
<dbReference type="InterPro" id="IPR058248">
    <property type="entry name" value="Lxx211020-like"/>
</dbReference>
<protein>
    <recommendedName>
        <fullName evidence="4">Copper chaperone PCu(A)C</fullName>
    </recommendedName>
</protein>
<feature type="chain" id="PRO_5037504793" description="Copper chaperone PCu(A)C" evidence="1">
    <location>
        <begin position="23"/>
        <end position="169"/>
    </location>
</feature>
<evidence type="ECO:0000256" key="1">
    <source>
        <dbReference type="SAM" id="SignalP"/>
    </source>
</evidence>
<reference evidence="2" key="1">
    <citation type="journal article" date="2014" name="Int. J. Syst. Evol. Microbiol.">
        <title>Complete genome sequence of Corynebacterium casei LMG S-19264T (=DSM 44701T), isolated from a smear-ripened cheese.</title>
        <authorList>
            <consortium name="US DOE Joint Genome Institute (JGI-PGF)"/>
            <person name="Walter F."/>
            <person name="Albersmeier A."/>
            <person name="Kalinowski J."/>
            <person name="Ruckert C."/>
        </authorList>
    </citation>
    <scope>NUCLEOTIDE SEQUENCE</scope>
    <source>
        <strain evidence="2">KCTC 23732</strain>
    </source>
</reference>
<dbReference type="Gene3D" id="2.60.40.1890">
    <property type="entry name" value="PCu(A)C copper chaperone"/>
    <property type="match status" value="1"/>
</dbReference>
<dbReference type="EMBL" id="BMYS01000012">
    <property type="protein sequence ID" value="GGW88438.1"/>
    <property type="molecule type" value="Genomic_DNA"/>
</dbReference>
<dbReference type="AlphaFoldDB" id="A0A918JPJ6"/>
<dbReference type="InterPro" id="IPR007410">
    <property type="entry name" value="LpqE-like"/>
</dbReference>
<dbReference type="PANTHER" id="PTHR36302">
    <property type="entry name" value="BLR7088 PROTEIN"/>
    <property type="match status" value="1"/>
</dbReference>
<feature type="signal peptide" evidence="1">
    <location>
        <begin position="1"/>
        <end position="22"/>
    </location>
</feature>
<dbReference type="PANTHER" id="PTHR36302:SF1">
    <property type="entry name" value="COPPER CHAPERONE PCU(A)C"/>
    <property type="match status" value="1"/>
</dbReference>
<name>A0A918JPJ6_9BURK</name>
<sequence>MKKSIIAVSLGLSAVLMSGAYAQHGHNQGHAINFEVTAEKGTNNVSIDKCWIRLMPSVTPSGGFFEIKNNDSTQIAVIKAIETDAFEETMLHRSYMKDGQSGMEMVPEVIVKAGETLHFAPGGFHVMLEKPVSGLKAGDKIQARFVLGTEDKVPVTCELKPVNARSFDH</sequence>
<dbReference type="Pfam" id="PF04314">
    <property type="entry name" value="PCuAC"/>
    <property type="match status" value="1"/>
</dbReference>
<dbReference type="RefSeq" id="WP_189385169.1">
    <property type="nucleotide sequence ID" value="NZ_BAABFY010000004.1"/>
</dbReference>
<evidence type="ECO:0008006" key="4">
    <source>
        <dbReference type="Google" id="ProtNLM"/>
    </source>
</evidence>
<reference evidence="2" key="2">
    <citation type="submission" date="2020-09" db="EMBL/GenBank/DDBJ databases">
        <authorList>
            <person name="Sun Q."/>
            <person name="Kim S."/>
        </authorList>
    </citation>
    <scope>NUCLEOTIDE SEQUENCE</scope>
    <source>
        <strain evidence="2">KCTC 23732</strain>
    </source>
</reference>
<dbReference type="InterPro" id="IPR036182">
    <property type="entry name" value="PCuAC_sf"/>
</dbReference>
<gene>
    <name evidence="2" type="ORF">GCM10011450_18100</name>
</gene>
<accession>A0A918JPJ6</accession>
<dbReference type="SUPFAM" id="SSF110087">
    <property type="entry name" value="DR1885-like metal-binding protein"/>
    <property type="match status" value="1"/>
</dbReference>
<evidence type="ECO:0000313" key="3">
    <source>
        <dbReference type="Proteomes" id="UP000608345"/>
    </source>
</evidence>